<dbReference type="InterPro" id="IPR008792">
    <property type="entry name" value="PQQD"/>
</dbReference>
<feature type="compositionally biased region" description="Acidic residues" evidence="1">
    <location>
        <begin position="102"/>
        <end position="112"/>
    </location>
</feature>
<sequence length="126" mass="13667">MTTFATIPPARRPELVMGPVGADGQRVVKDPRSGRYYHLGEQETFLLTRLDGTQSAEAICTAFEAKFGEPLSQDDLGDFLEVAGEQGLINSAAGSSHRAAPELDEFDDEDDDLAPRRRLADGSVPF</sequence>
<accession>A0AAU7CEH4</accession>
<dbReference type="Pfam" id="PF05402">
    <property type="entry name" value="PqqD"/>
    <property type="match status" value="1"/>
</dbReference>
<dbReference type="Gene3D" id="1.10.10.1150">
    <property type="entry name" value="Coenzyme PQQ synthesis protein D (PqqD)"/>
    <property type="match status" value="1"/>
</dbReference>
<dbReference type="InterPro" id="IPR041881">
    <property type="entry name" value="PqqD_sf"/>
</dbReference>
<dbReference type="RefSeq" id="WP_406696398.1">
    <property type="nucleotide sequence ID" value="NZ_CP155447.1"/>
</dbReference>
<evidence type="ECO:0000256" key="1">
    <source>
        <dbReference type="SAM" id="MobiDB-lite"/>
    </source>
</evidence>
<dbReference type="AlphaFoldDB" id="A0AAU7CEH4"/>
<organism evidence="2">
    <name type="scientific">Singulisphaera sp. Ch08</name>
    <dbReference type="NCBI Taxonomy" id="3120278"/>
    <lineage>
        <taxon>Bacteria</taxon>
        <taxon>Pseudomonadati</taxon>
        <taxon>Planctomycetota</taxon>
        <taxon>Planctomycetia</taxon>
        <taxon>Isosphaerales</taxon>
        <taxon>Isosphaeraceae</taxon>
        <taxon>Singulisphaera</taxon>
    </lineage>
</organism>
<gene>
    <name evidence="2" type="ORF">V5E97_35945</name>
</gene>
<dbReference type="EMBL" id="CP155447">
    <property type="protein sequence ID" value="XBH03659.1"/>
    <property type="molecule type" value="Genomic_DNA"/>
</dbReference>
<evidence type="ECO:0000313" key="2">
    <source>
        <dbReference type="EMBL" id="XBH03659.1"/>
    </source>
</evidence>
<protein>
    <submittedName>
        <fullName evidence="2">PqqD family protein</fullName>
    </submittedName>
</protein>
<reference evidence="2" key="1">
    <citation type="submission" date="2024-05" db="EMBL/GenBank/DDBJ databases">
        <title>Planctomycetes of the genus Singulisphaera possess chitinolytic capabilities.</title>
        <authorList>
            <person name="Ivanova A."/>
        </authorList>
    </citation>
    <scope>NUCLEOTIDE SEQUENCE</scope>
    <source>
        <strain evidence="2">Ch08T</strain>
    </source>
</reference>
<proteinExistence type="predicted"/>
<name>A0AAU7CEH4_9BACT</name>
<feature type="region of interest" description="Disordered" evidence="1">
    <location>
        <begin position="90"/>
        <end position="126"/>
    </location>
</feature>